<accession>A0A947DGG1</accession>
<dbReference type="RefSeq" id="WP_215609542.1">
    <property type="nucleotide sequence ID" value="NZ_JADOES010000027.1"/>
</dbReference>
<name>A0A947DGG1_9CYAN</name>
<dbReference type="Pfam" id="PF14224">
    <property type="entry name" value="DUF4331"/>
    <property type="match status" value="2"/>
</dbReference>
<reference evidence="1" key="2">
    <citation type="journal article" date="2021" name="Mar. Drugs">
        <title>Genome Reduction and Secondary Metabolism of the Marine Sponge-Associated Cyanobacterium Leptothoe.</title>
        <authorList>
            <person name="Konstantinou D."/>
            <person name="Popin R.V."/>
            <person name="Fewer D.P."/>
            <person name="Sivonen K."/>
            <person name="Gkelis S."/>
        </authorList>
    </citation>
    <scope>NUCLEOTIDE SEQUENCE</scope>
    <source>
        <strain evidence="1">TAU-MAC 1115</strain>
    </source>
</reference>
<keyword evidence="2" id="KW-1185">Reference proteome</keyword>
<evidence type="ECO:0000313" key="2">
    <source>
        <dbReference type="Proteomes" id="UP000717364"/>
    </source>
</evidence>
<protein>
    <submittedName>
        <fullName evidence="1">DUF4331 domain-containing protein</fullName>
    </submittedName>
</protein>
<gene>
    <name evidence="1" type="ORF">IXB50_13680</name>
</gene>
<dbReference type="EMBL" id="JADOES010000027">
    <property type="protein sequence ID" value="MBT9316475.1"/>
    <property type="molecule type" value="Genomic_DNA"/>
</dbReference>
<sequence length="416" mass="45151">MLNSLQNTLNRFTKRQTWLKLSGVILATTLTLGGAATFINASDHDDGEVDVKGRNLNLTDVYAFREKDQNPNASDDDIILMMNTNPRSLARQQYYFSTNARYEFHIDSVANKDANVEGQSDVTLRFEFGAPNSNQEQEVTITAIKNGKTRKTKSVTTPLLDNSPNVKNVKLGRQNLTVFAGLREDPFFFDVEQFFRVRAGAAGIGPAVGFRDPGQAVDFASGYNVNTIAVRVPKRLLQDRSRSDVFDIWTTISTRNAKGEYVQVERLARPGINEGLVLTNDFLNALNSVGPDFEAAALAGKQPAADIAGPIVGEAKNTLLALGNSEERANALLGAFLPDVMRIDTSGPSGYANDLNAAGSPVRGRMLKDDVIDITLSVLSNGAITTDNVDYEGTPGNPAQGHQPLEPAFPYLALPN</sequence>
<dbReference type="InterPro" id="IPR025566">
    <property type="entry name" value="DUF4331"/>
</dbReference>
<evidence type="ECO:0000313" key="1">
    <source>
        <dbReference type="EMBL" id="MBT9316475.1"/>
    </source>
</evidence>
<organism evidence="1 2">
    <name type="scientific">Leptothoe spongobia TAU-MAC 1115</name>
    <dbReference type="NCBI Taxonomy" id="1967444"/>
    <lineage>
        <taxon>Bacteria</taxon>
        <taxon>Bacillati</taxon>
        <taxon>Cyanobacteriota</taxon>
        <taxon>Cyanophyceae</taxon>
        <taxon>Nodosilineales</taxon>
        <taxon>Cymatolegaceae</taxon>
        <taxon>Leptothoe</taxon>
        <taxon>Leptothoe spongobia</taxon>
    </lineage>
</organism>
<reference evidence="1" key="1">
    <citation type="submission" date="2020-11" db="EMBL/GenBank/DDBJ databases">
        <authorList>
            <person name="Konstantinou D."/>
            <person name="Gkelis S."/>
            <person name="Popin R."/>
            <person name="Fewer D."/>
            <person name="Sivonen K."/>
        </authorList>
    </citation>
    <scope>NUCLEOTIDE SEQUENCE</scope>
    <source>
        <strain evidence="1">TAU-MAC 1115</strain>
    </source>
</reference>
<dbReference type="Proteomes" id="UP000717364">
    <property type="component" value="Unassembled WGS sequence"/>
</dbReference>
<dbReference type="AlphaFoldDB" id="A0A947DGG1"/>
<comment type="caution">
    <text evidence="1">The sequence shown here is derived from an EMBL/GenBank/DDBJ whole genome shotgun (WGS) entry which is preliminary data.</text>
</comment>
<proteinExistence type="predicted"/>